<proteinExistence type="predicted"/>
<dbReference type="EMBL" id="ANMO01000216">
    <property type="protein sequence ID" value="EMB14575.1"/>
    <property type="molecule type" value="Genomic_DNA"/>
</dbReference>
<dbReference type="Proteomes" id="UP000011529">
    <property type="component" value="Unassembled WGS sequence"/>
</dbReference>
<reference evidence="1" key="2">
    <citation type="journal article" date="2013" name="Mar. Genomics">
        <title>Expression of sulfatases in Rhodopirellula baltica and the diversity of sulfatases in the genus Rhodopirellula.</title>
        <authorList>
            <person name="Wegner C.E."/>
            <person name="Richter-Heitmann T."/>
            <person name="Klindworth A."/>
            <person name="Klockow C."/>
            <person name="Richter M."/>
            <person name="Achstetter T."/>
            <person name="Glockner F.O."/>
            <person name="Harder J."/>
        </authorList>
    </citation>
    <scope>NUCLEOTIDE SEQUENCE [LARGE SCALE GENOMIC DNA]</scope>
    <source>
        <strain evidence="1">6C</strain>
    </source>
</reference>
<protein>
    <submittedName>
        <fullName evidence="1">Uncharacterized protein</fullName>
    </submittedName>
</protein>
<gene>
    <name evidence="1" type="ORF">RE6C_04997</name>
</gene>
<sequence length="51" mass="5651">MFDYNTVACGIASTLHASAKHLCSDKPVFRQAVSNDAFHPFPFHRVSGIQM</sequence>
<accession>M2ACG5</accession>
<name>M2ACG5_9BACT</name>
<reference evidence="1" key="1">
    <citation type="submission" date="2012-11" db="EMBL/GenBank/DDBJ databases">
        <title>Permanent draft genomes of Rhodopirellula europaea strain SH398 and 6C.</title>
        <authorList>
            <person name="Richter M."/>
            <person name="Richter-Heitmann T."/>
            <person name="Frank C."/>
            <person name="Harder J."/>
            <person name="Glockner F.O."/>
        </authorList>
    </citation>
    <scope>NUCLEOTIDE SEQUENCE</scope>
    <source>
        <strain evidence="1">6C</strain>
    </source>
</reference>
<dbReference type="AlphaFoldDB" id="M2ACG5"/>
<organism evidence="1 2">
    <name type="scientific">Rhodopirellula europaea 6C</name>
    <dbReference type="NCBI Taxonomy" id="1263867"/>
    <lineage>
        <taxon>Bacteria</taxon>
        <taxon>Pseudomonadati</taxon>
        <taxon>Planctomycetota</taxon>
        <taxon>Planctomycetia</taxon>
        <taxon>Pirellulales</taxon>
        <taxon>Pirellulaceae</taxon>
        <taxon>Rhodopirellula</taxon>
    </lineage>
</organism>
<evidence type="ECO:0000313" key="1">
    <source>
        <dbReference type="EMBL" id="EMB14575.1"/>
    </source>
</evidence>
<evidence type="ECO:0000313" key="2">
    <source>
        <dbReference type="Proteomes" id="UP000011529"/>
    </source>
</evidence>
<dbReference type="PATRIC" id="fig|1263867.3.peg.5354"/>
<comment type="caution">
    <text evidence="1">The sequence shown here is derived from an EMBL/GenBank/DDBJ whole genome shotgun (WGS) entry which is preliminary data.</text>
</comment>
<keyword evidence="2" id="KW-1185">Reference proteome</keyword>